<evidence type="ECO:0000256" key="3">
    <source>
        <dbReference type="ARBA" id="ARBA00023163"/>
    </source>
</evidence>
<dbReference type="PANTHER" id="PTHR30146:SF109">
    <property type="entry name" value="HTH-TYPE TRANSCRIPTIONAL REGULATOR GALS"/>
    <property type="match status" value="1"/>
</dbReference>
<dbReference type="CDD" id="cd01392">
    <property type="entry name" value="HTH_LacI"/>
    <property type="match status" value="1"/>
</dbReference>
<dbReference type="CDD" id="cd06284">
    <property type="entry name" value="PBP1_LacI-like"/>
    <property type="match status" value="1"/>
</dbReference>
<reference evidence="5 6" key="1">
    <citation type="submission" date="2019-08" db="EMBL/GenBank/DDBJ databases">
        <title>In-depth cultivation of the pig gut microbiome towards novel bacterial diversity and tailored functional studies.</title>
        <authorList>
            <person name="Wylensek D."/>
            <person name="Hitch T.C.A."/>
            <person name="Clavel T."/>
        </authorList>
    </citation>
    <scope>NUCLEOTIDE SEQUENCE [LARGE SCALE GENOMIC DNA]</scope>
    <source>
        <strain evidence="5 6">NM-380-WT-3C1</strain>
    </source>
</reference>
<evidence type="ECO:0000256" key="1">
    <source>
        <dbReference type="ARBA" id="ARBA00023015"/>
    </source>
</evidence>
<dbReference type="PANTHER" id="PTHR30146">
    <property type="entry name" value="LACI-RELATED TRANSCRIPTIONAL REPRESSOR"/>
    <property type="match status" value="1"/>
</dbReference>
<dbReference type="Pfam" id="PF13377">
    <property type="entry name" value="Peripla_BP_3"/>
    <property type="match status" value="1"/>
</dbReference>
<dbReference type="SUPFAM" id="SSF53822">
    <property type="entry name" value="Periplasmic binding protein-like I"/>
    <property type="match status" value="1"/>
</dbReference>
<keyword evidence="1" id="KW-0805">Transcription regulation</keyword>
<evidence type="ECO:0000313" key="5">
    <source>
        <dbReference type="EMBL" id="MSU06155.1"/>
    </source>
</evidence>
<dbReference type="Gene3D" id="1.10.260.40">
    <property type="entry name" value="lambda repressor-like DNA-binding domains"/>
    <property type="match status" value="1"/>
</dbReference>
<dbReference type="SMART" id="SM00354">
    <property type="entry name" value="HTH_LACI"/>
    <property type="match status" value="1"/>
</dbReference>
<dbReference type="InterPro" id="IPR046335">
    <property type="entry name" value="LacI/GalR-like_sensor"/>
</dbReference>
<dbReference type="GO" id="GO:0003700">
    <property type="term" value="F:DNA-binding transcription factor activity"/>
    <property type="evidence" value="ECO:0007669"/>
    <property type="project" value="TreeGrafter"/>
</dbReference>
<organism evidence="5 6">
    <name type="scientific">Bullifex porci</name>
    <dbReference type="NCBI Taxonomy" id="2606638"/>
    <lineage>
        <taxon>Bacteria</taxon>
        <taxon>Pseudomonadati</taxon>
        <taxon>Spirochaetota</taxon>
        <taxon>Spirochaetia</taxon>
        <taxon>Spirochaetales</taxon>
        <taxon>Spirochaetaceae</taxon>
        <taxon>Bullifex</taxon>
    </lineage>
</organism>
<dbReference type="Proteomes" id="UP000460549">
    <property type="component" value="Unassembled WGS sequence"/>
</dbReference>
<sequence>MARASIPVTKIAKEAGVSPATVSRVLKHPELVQGKTRILIENAIKNAGYDLEALVKQNSNNSNNVIMVILPTIENPFYNNILKGIKTSATAHGFPVIIYTGNIDSKNLSNLLFVSKKTCVGGIICLGRKLELPIANAIEEEIPLVQCCEYNKDASSVYVSINDYLAAKNATNHILNLNYRRIAFINGPISYNYAQERLRGFEAALAEREVTIPPNWKISLPEVSYSLGLSAASQLLGTDDRPDAIFCAADVFALSVIKAANRYGLNVPRDIGVVGFDNIEVASIAVPSITTINQPAFQIGFTAGETMFERIRDPEAKPSPILLDTELISRDSIIPFHRKVKLS</sequence>
<dbReference type="Pfam" id="PF00356">
    <property type="entry name" value="LacI"/>
    <property type="match status" value="1"/>
</dbReference>
<dbReference type="InterPro" id="IPR028082">
    <property type="entry name" value="Peripla_BP_I"/>
</dbReference>
<keyword evidence="6" id="KW-1185">Reference proteome</keyword>
<dbReference type="RefSeq" id="WP_154425130.1">
    <property type="nucleotide sequence ID" value="NZ_VUNN01000007.1"/>
</dbReference>
<evidence type="ECO:0000256" key="2">
    <source>
        <dbReference type="ARBA" id="ARBA00023125"/>
    </source>
</evidence>
<dbReference type="GO" id="GO:0000976">
    <property type="term" value="F:transcription cis-regulatory region binding"/>
    <property type="evidence" value="ECO:0007669"/>
    <property type="project" value="TreeGrafter"/>
</dbReference>
<dbReference type="AlphaFoldDB" id="A0A7X2TRH8"/>
<evidence type="ECO:0000313" key="6">
    <source>
        <dbReference type="Proteomes" id="UP000460549"/>
    </source>
</evidence>
<dbReference type="Gene3D" id="3.40.50.2300">
    <property type="match status" value="2"/>
</dbReference>
<keyword evidence="2" id="KW-0238">DNA-binding</keyword>
<feature type="domain" description="HTH lacI-type" evidence="4">
    <location>
        <begin position="11"/>
        <end position="49"/>
    </location>
</feature>
<dbReference type="InterPro" id="IPR010982">
    <property type="entry name" value="Lambda_DNA-bd_dom_sf"/>
</dbReference>
<name>A0A7X2TRH8_9SPIO</name>
<evidence type="ECO:0000259" key="4">
    <source>
        <dbReference type="PROSITE" id="PS50932"/>
    </source>
</evidence>
<comment type="caution">
    <text evidence="5">The sequence shown here is derived from an EMBL/GenBank/DDBJ whole genome shotgun (WGS) entry which is preliminary data.</text>
</comment>
<proteinExistence type="predicted"/>
<keyword evidence="3" id="KW-0804">Transcription</keyword>
<dbReference type="EMBL" id="VUNN01000007">
    <property type="protein sequence ID" value="MSU06155.1"/>
    <property type="molecule type" value="Genomic_DNA"/>
</dbReference>
<dbReference type="InterPro" id="IPR000843">
    <property type="entry name" value="HTH_LacI"/>
</dbReference>
<accession>A0A7X2TRH8</accession>
<gene>
    <name evidence="5" type="ORF">FYJ80_05110</name>
</gene>
<dbReference type="SUPFAM" id="SSF47413">
    <property type="entry name" value="lambda repressor-like DNA-binding domains"/>
    <property type="match status" value="1"/>
</dbReference>
<protein>
    <submittedName>
        <fullName evidence="5">Substrate-binding domain-containing protein</fullName>
    </submittedName>
</protein>
<dbReference type="PROSITE" id="PS50932">
    <property type="entry name" value="HTH_LACI_2"/>
    <property type="match status" value="1"/>
</dbReference>